<gene>
    <name evidence="2" type="ORF">RED65_11405</name>
</gene>
<dbReference type="Proteomes" id="UP000004263">
    <property type="component" value="Unassembled WGS sequence"/>
</dbReference>
<protein>
    <recommendedName>
        <fullName evidence="4">DUF2007 domain-containing protein</fullName>
    </recommendedName>
</protein>
<dbReference type="AlphaFoldDB" id="Q1N1A7"/>
<sequence length="119" mass="13881">MAQLLLKLRNVPEDEYLEVCQLLNDNDIPFYETNVGFWGIGVAAIWLNRDDDLPQAQQLLSEYMEQRQRQAQADYQAAIESGTQRTWWSTFSQQPFMFILYILIIGFILGLTIMPFLSL</sequence>
<evidence type="ECO:0000313" key="3">
    <source>
        <dbReference type="Proteomes" id="UP000004263"/>
    </source>
</evidence>
<evidence type="ECO:0000313" key="2">
    <source>
        <dbReference type="EMBL" id="EAT11944.1"/>
    </source>
</evidence>
<comment type="caution">
    <text evidence="2">The sequence shown here is derived from an EMBL/GenBank/DDBJ whole genome shotgun (WGS) entry which is preliminary data.</text>
</comment>
<dbReference type="HOGENOM" id="CLU_135697_0_0_6"/>
<keyword evidence="1" id="KW-0472">Membrane</keyword>
<dbReference type="RefSeq" id="WP_007017408.1">
    <property type="nucleotide sequence ID" value="NZ_CH724113.1"/>
</dbReference>
<proteinExistence type="predicted"/>
<name>Q1N1A7_9GAMM</name>
<dbReference type="EMBL" id="AAQH01000011">
    <property type="protein sequence ID" value="EAT11944.1"/>
    <property type="molecule type" value="Genomic_DNA"/>
</dbReference>
<keyword evidence="3" id="KW-1185">Reference proteome</keyword>
<evidence type="ECO:0008006" key="4">
    <source>
        <dbReference type="Google" id="ProtNLM"/>
    </source>
</evidence>
<dbReference type="InterPro" id="IPR046162">
    <property type="entry name" value="DUF6164"/>
</dbReference>
<dbReference type="STRING" id="207949.RED65_11405"/>
<evidence type="ECO:0000256" key="1">
    <source>
        <dbReference type="SAM" id="Phobius"/>
    </source>
</evidence>
<organism evidence="2 3">
    <name type="scientific">Bermanella marisrubri</name>
    <dbReference type="NCBI Taxonomy" id="207949"/>
    <lineage>
        <taxon>Bacteria</taxon>
        <taxon>Pseudomonadati</taxon>
        <taxon>Pseudomonadota</taxon>
        <taxon>Gammaproteobacteria</taxon>
        <taxon>Oceanospirillales</taxon>
        <taxon>Oceanospirillaceae</taxon>
        <taxon>Bermanella</taxon>
    </lineage>
</organism>
<accession>Q1N1A7</accession>
<dbReference type="OrthoDB" id="5569385at2"/>
<feature type="transmembrane region" description="Helical" evidence="1">
    <location>
        <begin position="98"/>
        <end position="117"/>
    </location>
</feature>
<keyword evidence="1" id="KW-1133">Transmembrane helix</keyword>
<keyword evidence="1" id="KW-0812">Transmembrane</keyword>
<reference evidence="2 3" key="1">
    <citation type="submission" date="2006-03" db="EMBL/GenBank/DDBJ databases">
        <authorList>
            <person name="Pinhassi J."/>
            <person name="Pedros-Alio C."/>
            <person name="Ferriera S."/>
            <person name="Johnson J."/>
            <person name="Kravitz S."/>
            <person name="Halpern A."/>
            <person name="Remington K."/>
            <person name="Beeson K."/>
            <person name="Tran B."/>
            <person name="Rogers Y.-H."/>
            <person name="Friedman R."/>
            <person name="Venter J.C."/>
        </authorList>
    </citation>
    <scope>NUCLEOTIDE SEQUENCE [LARGE SCALE GENOMIC DNA]</scope>
    <source>
        <strain evidence="2 3">RED65</strain>
    </source>
</reference>
<dbReference type="Pfam" id="PF19661">
    <property type="entry name" value="DUF6164"/>
    <property type="match status" value="1"/>
</dbReference>